<dbReference type="Proteomes" id="UP000680206">
    <property type="component" value="Unassembled WGS sequence"/>
</dbReference>
<dbReference type="Gene3D" id="3.40.50.1820">
    <property type="entry name" value="alpha/beta hydrolase"/>
    <property type="match status" value="1"/>
</dbReference>
<proteinExistence type="predicted"/>
<name>A0ABS3RU68_9ACTN</name>
<evidence type="ECO:0000313" key="2">
    <source>
        <dbReference type="EMBL" id="MBO2460304.1"/>
    </source>
</evidence>
<reference evidence="2 3" key="1">
    <citation type="submission" date="2021-03" db="EMBL/GenBank/DDBJ databases">
        <title>Actinomadura violae sp. nov., isolated from lichen in Thailand.</title>
        <authorList>
            <person name="Kanchanasin P."/>
            <person name="Saeng-In P."/>
            <person name="Phongsopitanun W."/>
            <person name="Yuki M."/>
            <person name="Kudo T."/>
            <person name="Ohkuma M."/>
            <person name="Tanasupawat S."/>
        </authorList>
    </citation>
    <scope>NUCLEOTIDE SEQUENCE [LARGE SCALE GENOMIC DNA]</scope>
    <source>
        <strain evidence="2 3">LCR2-06</strain>
    </source>
</reference>
<dbReference type="PANTHER" id="PTHR46623:SF6">
    <property type="entry name" value="ALPHA_BETA-HYDROLASES SUPERFAMILY PROTEIN"/>
    <property type="match status" value="1"/>
</dbReference>
<sequence length="232" mass="25554">MTRIETVKVPEGEFRLHVWTPERGRGPGILLIQEIFGVGEYMEAVAEDLTAMGYVVAAPDMFWRIEPNWTTAHSEEALPEGLSMVSQFDWGKGPEDVEAALEALKGLPEVDGRVGVLGFCFGGTLAYLLATRAEADAVVSFYGSGVPAALGALDAVRSPLQFHFGGSDDYIPREDVAAVERAVAGRDRMEIHVQEDGGHAFHNRKAPMFHQPEPADRAWRLTEDFLRRYLPA</sequence>
<dbReference type="SUPFAM" id="SSF53474">
    <property type="entry name" value="alpha/beta-Hydrolases"/>
    <property type="match status" value="1"/>
</dbReference>
<dbReference type="InterPro" id="IPR051049">
    <property type="entry name" value="Dienelactone_hydrolase-like"/>
</dbReference>
<evidence type="ECO:0000313" key="3">
    <source>
        <dbReference type="Proteomes" id="UP000680206"/>
    </source>
</evidence>
<accession>A0ABS3RU68</accession>
<organism evidence="2 3">
    <name type="scientific">Actinomadura violacea</name>
    <dbReference type="NCBI Taxonomy" id="2819934"/>
    <lineage>
        <taxon>Bacteria</taxon>
        <taxon>Bacillati</taxon>
        <taxon>Actinomycetota</taxon>
        <taxon>Actinomycetes</taxon>
        <taxon>Streptosporangiales</taxon>
        <taxon>Thermomonosporaceae</taxon>
        <taxon>Actinomadura</taxon>
    </lineage>
</organism>
<gene>
    <name evidence="2" type="ORF">J4709_22235</name>
</gene>
<dbReference type="InterPro" id="IPR029058">
    <property type="entry name" value="AB_hydrolase_fold"/>
</dbReference>
<dbReference type="GO" id="GO:0016787">
    <property type="term" value="F:hydrolase activity"/>
    <property type="evidence" value="ECO:0007669"/>
    <property type="project" value="UniProtKB-KW"/>
</dbReference>
<dbReference type="InterPro" id="IPR002925">
    <property type="entry name" value="Dienelactn_hydro"/>
</dbReference>
<evidence type="ECO:0000259" key="1">
    <source>
        <dbReference type="Pfam" id="PF01738"/>
    </source>
</evidence>
<dbReference type="Pfam" id="PF01738">
    <property type="entry name" value="DLH"/>
    <property type="match status" value="1"/>
</dbReference>
<keyword evidence="3" id="KW-1185">Reference proteome</keyword>
<protein>
    <submittedName>
        <fullName evidence="2">Dienelactone hydrolase family protein</fullName>
    </submittedName>
</protein>
<feature type="domain" description="Dienelactone hydrolase" evidence="1">
    <location>
        <begin position="18"/>
        <end position="230"/>
    </location>
</feature>
<dbReference type="PANTHER" id="PTHR46623">
    <property type="entry name" value="CARBOXYMETHYLENEBUTENOLIDASE-RELATED"/>
    <property type="match status" value="1"/>
</dbReference>
<dbReference type="RefSeq" id="WP_208243700.1">
    <property type="nucleotide sequence ID" value="NZ_JAGEPF010000013.1"/>
</dbReference>
<comment type="caution">
    <text evidence="2">The sequence shown here is derived from an EMBL/GenBank/DDBJ whole genome shotgun (WGS) entry which is preliminary data.</text>
</comment>
<dbReference type="EMBL" id="JAGEPF010000013">
    <property type="protein sequence ID" value="MBO2460304.1"/>
    <property type="molecule type" value="Genomic_DNA"/>
</dbReference>
<keyword evidence="2" id="KW-0378">Hydrolase</keyword>